<dbReference type="CDD" id="cd00293">
    <property type="entry name" value="USP-like"/>
    <property type="match status" value="1"/>
</dbReference>
<dbReference type="EMBL" id="JAHESD010000001">
    <property type="protein sequence ID" value="MBT1701786.1"/>
    <property type="molecule type" value="Genomic_DNA"/>
</dbReference>
<dbReference type="Pfam" id="PF00582">
    <property type="entry name" value="Usp"/>
    <property type="match status" value="1"/>
</dbReference>
<dbReference type="SUPFAM" id="SSF52402">
    <property type="entry name" value="Adenine nucleotide alpha hydrolases-like"/>
    <property type="match status" value="2"/>
</dbReference>
<dbReference type="Gene3D" id="3.40.50.620">
    <property type="entry name" value="HUPs"/>
    <property type="match status" value="2"/>
</dbReference>
<feature type="domain" description="UspA" evidence="2">
    <location>
        <begin position="1"/>
        <end position="148"/>
    </location>
</feature>
<evidence type="ECO:0000259" key="2">
    <source>
        <dbReference type="Pfam" id="PF00582"/>
    </source>
</evidence>
<proteinExistence type="inferred from homology"/>
<dbReference type="InterPro" id="IPR006015">
    <property type="entry name" value="Universal_stress_UspA"/>
</dbReference>
<comment type="similarity">
    <text evidence="1">Belongs to the universal stress protein A family.</text>
</comment>
<evidence type="ECO:0000256" key="1">
    <source>
        <dbReference type="ARBA" id="ARBA00008791"/>
    </source>
</evidence>
<dbReference type="PANTHER" id="PTHR46268">
    <property type="entry name" value="STRESS RESPONSE PROTEIN NHAX"/>
    <property type="match status" value="1"/>
</dbReference>
<keyword evidence="4" id="KW-1185">Reference proteome</keyword>
<name>A0ABS5VL10_9BACT</name>
<dbReference type="Proteomes" id="UP000772618">
    <property type="component" value="Unassembled WGS sequence"/>
</dbReference>
<gene>
    <name evidence="3" type="ORF">KK060_00745</name>
</gene>
<reference evidence="3 4" key="1">
    <citation type="submission" date="2021-05" db="EMBL/GenBank/DDBJ databases">
        <title>A Polyphasic approach of four new species of the genus Ohtaekwangia: Ohtaekwangia histidinii sp. nov., Ohtaekwangia cretensis sp. nov., Ohtaekwangia indiensis sp. nov., Ohtaekwangia reichenbachii sp. nov. from diverse environment.</title>
        <authorList>
            <person name="Octaviana S."/>
        </authorList>
    </citation>
    <scope>NUCLEOTIDE SEQUENCE [LARGE SCALE GENOMIC DNA]</scope>
    <source>
        <strain evidence="3 4">PWU20</strain>
    </source>
</reference>
<evidence type="ECO:0000313" key="3">
    <source>
        <dbReference type="EMBL" id="MBT1701786.1"/>
    </source>
</evidence>
<sequence>MKKILVPTDLSSIAELGLKLATEIAKPCRATIYLVNFIKHPLGVTFAATGDLTIKDDTEQEVYTVEILKMVKERLEEIANQYRREGFTIETAVVDNEFKSGIDEYLKAEAIDLVVMGTSGQENAKEVFTGNHTEQAIKVSACPVLSVRDGFESTYFNNLVVGVNVIPDLQLADGLRSITLVSECFNSKIHLVHVRDKASDSTLLLDEYFNRIAQIAQLTNYVIRIIDADDTADGLLNYAQEVKAGLIAIIKNSKEGIFRIFSNHLSDRIVKEQGGPVITVNLNNTND</sequence>
<dbReference type="InterPro" id="IPR014729">
    <property type="entry name" value="Rossmann-like_a/b/a_fold"/>
</dbReference>
<protein>
    <submittedName>
        <fullName evidence="3">Universal stress protein</fullName>
    </submittedName>
</protein>
<organism evidence="3 4">
    <name type="scientific">Chryseosolibacter indicus</name>
    <dbReference type="NCBI Taxonomy" id="2782351"/>
    <lineage>
        <taxon>Bacteria</taxon>
        <taxon>Pseudomonadati</taxon>
        <taxon>Bacteroidota</taxon>
        <taxon>Cytophagia</taxon>
        <taxon>Cytophagales</taxon>
        <taxon>Chryseotaleaceae</taxon>
        <taxon>Chryseosolibacter</taxon>
    </lineage>
</organism>
<dbReference type="PRINTS" id="PR01438">
    <property type="entry name" value="UNVRSLSTRESS"/>
</dbReference>
<evidence type="ECO:0000313" key="4">
    <source>
        <dbReference type="Proteomes" id="UP000772618"/>
    </source>
</evidence>
<accession>A0ABS5VL10</accession>
<dbReference type="InterPro" id="IPR006016">
    <property type="entry name" value="UspA"/>
</dbReference>
<dbReference type="PANTHER" id="PTHR46268:SF6">
    <property type="entry name" value="UNIVERSAL STRESS PROTEIN UP12"/>
    <property type="match status" value="1"/>
</dbReference>
<comment type="caution">
    <text evidence="3">The sequence shown here is derived from an EMBL/GenBank/DDBJ whole genome shotgun (WGS) entry which is preliminary data.</text>
</comment>
<dbReference type="RefSeq" id="WP_254151486.1">
    <property type="nucleotide sequence ID" value="NZ_JAHESD010000001.1"/>
</dbReference>